<sequence length="66" mass="7022">MEKVGLVLAALGMLSVTAIVLAWPTQLLWNGCLVGAVDGINPIGFWQALGLNFLFGILIKPNSNNK</sequence>
<gene>
    <name evidence="2" type="ORF">UFOVP54_130</name>
</gene>
<evidence type="ECO:0000313" key="2">
    <source>
        <dbReference type="EMBL" id="CAB4125401.1"/>
    </source>
</evidence>
<dbReference type="EMBL" id="LR796188">
    <property type="protein sequence ID" value="CAB4125401.1"/>
    <property type="molecule type" value="Genomic_DNA"/>
</dbReference>
<accession>A0A6J5KU02</accession>
<feature type="transmembrane region" description="Helical" evidence="1">
    <location>
        <begin position="42"/>
        <end position="59"/>
    </location>
</feature>
<keyword evidence="1" id="KW-0472">Membrane</keyword>
<keyword evidence="1" id="KW-1133">Transmembrane helix</keyword>
<proteinExistence type="predicted"/>
<name>A0A6J5KU02_9CAUD</name>
<keyword evidence="1" id="KW-0812">Transmembrane</keyword>
<protein>
    <submittedName>
        <fullName evidence="2">Uncharacterized protein</fullName>
    </submittedName>
</protein>
<organism evidence="2">
    <name type="scientific">uncultured Caudovirales phage</name>
    <dbReference type="NCBI Taxonomy" id="2100421"/>
    <lineage>
        <taxon>Viruses</taxon>
        <taxon>Duplodnaviria</taxon>
        <taxon>Heunggongvirae</taxon>
        <taxon>Uroviricota</taxon>
        <taxon>Caudoviricetes</taxon>
        <taxon>Peduoviridae</taxon>
        <taxon>Maltschvirus</taxon>
        <taxon>Maltschvirus maltsch</taxon>
    </lineage>
</organism>
<reference evidence="2" key="1">
    <citation type="submission" date="2020-04" db="EMBL/GenBank/DDBJ databases">
        <authorList>
            <person name="Chiriac C."/>
            <person name="Salcher M."/>
            <person name="Ghai R."/>
            <person name="Kavagutti S V."/>
        </authorList>
    </citation>
    <scope>NUCLEOTIDE SEQUENCE</scope>
</reference>
<evidence type="ECO:0000256" key="1">
    <source>
        <dbReference type="SAM" id="Phobius"/>
    </source>
</evidence>